<dbReference type="Proteomes" id="UP000887577">
    <property type="component" value="Unplaced"/>
</dbReference>
<name>A0A914Z5K6_9BILA</name>
<evidence type="ECO:0000313" key="2">
    <source>
        <dbReference type="WBParaSite" id="PSU_v2.g763.t1"/>
    </source>
</evidence>
<proteinExistence type="predicted"/>
<dbReference type="AlphaFoldDB" id="A0A914Z5K6"/>
<dbReference type="WBParaSite" id="PSU_v2.g763.t1">
    <property type="protein sequence ID" value="PSU_v2.g763.t1"/>
    <property type="gene ID" value="PSU_v2.g763"/>
</dbReference>
<organism evidence="1 2">
    <name type="scientific">Panagrolaimus superbus</name>
    <dbReference type="NCBI Taxonomy" id="310955"/>
    <lineage>
        <taxon>Eukaryota</taxon>
        <taxon>Metazoa</taxon>
        <taxon>Ecdysozoa</taxon>
        <taxon>Nematoda</taxon>
        <taxon>Chromadorea</taxon>
        <taxon>Rhabditida</taxon>
        <taxon>Tylenchina</taxon>
        <taxon>Panagrolaimomorpha</taxon>
        <taxon>Panagrolaimoidea</taxon>
        <taxon>Panagrolaimidae</taxon>
        <taxon>Panagrolaimus</taxon>
    </lineage>
</organism>
<accession>A0A914Z5K6</accession>
<sequence length="517" mass="58769">MVNPPEYSLENLKIEYEKAENKWKKESILLLMKLQGFDEKEADILKFDNAFANKNAVELASLIEALHYSAPTNGIKERLKAITDIIFDGKNDEFVRVYIHEIPAIREVMPQNPELYRGMINASILATLNPKLFNKDILSPFGLPFLKLPSEQLHLGLSCLSLKFNSSQSTFDETKILKLFETLILNNNDDKDVIISALLYGLSIWKNMLGDNLLLLLPANVYNMQIKTFQNFNGFPLKFDVDLIHRGIGKKNSECQQLINSLKITILLLKKHSKIIAHAKFFHDYMGIEHSSIWNYLLTCLLLFNEYQLATTLLAMQTDVPLSNLLLLQIEFAMGRIPEALSVANEIILSSSVSDFHNSAFREAVLIENCYLSLSKGAVIQYTALIQSHICFLILVRTLSTKPQLRDFALGNIMVMSQVLQRFGQGEVITRLIAGIIKTNNSFIFPNFDQYICQSHVFTSFFNEATIQWQISESHRSLEGAIQGRLLSAQPSDLDPVTVAKNFIRNNSVLFNEFKTF</sequence>
<evidence type="ECO:0000313" key="1">
    <source>
        <dbReference type="Proteomes" id="UP000887577"/>
    </source>
</evidence>
<reference evidence="2" key="1">
    <citation type="submission" date="2022-11" db="UniProtKB">
        <authorList>
            <consortium name="WormBaseParasite"/>
        </authorList>
    </citation>
    <scope>IDENTIFICATION</scope>
</reference>
<protein>
    <submittedName>
        <fullName evidence="2">Uncharacterized protein</fullName>
    </submittedName>
</protein>
<keyword evidence="1" id="KW-1185">Reference proteome</keyword>